<protein>
    <submittedName>
        <fullName evidence="1">MepB family protein</fullName>
    </submittedName>
</protein>
<name>A0AA89WQK5_STEMA</name>
<dbReference type="PIRSF" id="PIRSF032285">
    <property type="entry name" value="UCP032285"/>
    <property type="match status" value="1"/>
</dbReference>
<reference evidence="1" key="1">
    <citation type="submission" date="2020-11" db="EMBL/GenBank/DDBJ databases">
        <title>Enhanced detection system for hospital associated transmission using whole genome sequencing surveillance.</title>
        <authorList>
            <person name="Harrison L.H."/>
            <person name="Van Tyne D."/>
            <person name="Marsh J.W."/>
            <person name="Griffith M.P."/>
            <person name="Snyder D.J."/>
            <person name="Cooper V.S."/>
            <person name="Mustapha M."/>
        </authorList>
    </citation>
    <scope>NUCLEOTIDE SEQUENCE</scope>
    <source>
        <strain evidence="1">STEN00091</strain>
    </source>
</reference>
<proteinExistence type="predicted"/>
<dbReference type="Proteomes" id="UP000625930">
    <property type="component" value="Unassembled WGS sequence"/>
</dbReference>
<dbReference type="RefSeq" id="WP_164171478.1">
    <property type="nucleotide sequence ID" value="NZ_VLHB01000019.1"/>
</dbReference>
<evidence type="ECO:0000313" key="1">
    <source>
        <dbReference type="EMBL" id="MBH1653901.1"/>
    </source>
</evidence>
<sequence length="169" mass="18145">MSGVAAATAALHDLYLPAGLQLTGPIVAEAESAEYGACRFGLEGHSIVFRVAKITPTKTGQFVTLWKRPAPGADIAPLDSADAVQCVVIAVFDGTQRGQFIFHRTLLIERGVMSRDGKGGKHALRVYPPWSTPTAKDAIRTRQWQLRCFLPTDADISASAGDRLRSLLG</sequence>
<evidence type="ECO:0000313" key="2">
    <source>
        <dbReference type="Proteomes" id="UP000625930"/>
    </source>
</evidence>
<dbReference type="EMBL" id="JADUNP010000046">
    <property type="protein sequence ID" value="MBH1653901.1"/>
    <property type="molecule type" value="Genomic_DNA"/>
</dbReference>
<dbReference type="InterPro" id="IPR011235">
    <property type="entry name" value="MepB-like"/>
</dbReference>
<comment type="caution">
    <text evidence="1">The sequence shown here is derived from an EMBL/GenBank/DDBJ whole genome shotgun (WGS) entry which is preliminary data.</text>
</comment>
<gene>
    <name evidence="1" type="ORF">I5U67_17190</name>
</gene>
<organism evidence="1 2">
    <name type="scientific">Stenotrophomonas maltophilia</name>
    <name type="common">Pseudomonas maltophilia</name>
    <name type="synonym">Xanthomonas maltophilia</name>
    <dbReference type="NCBI Taxonomy" id="40324"/>
    <lineage>
        <taxon>Bacteria</taxon>
        <taxon>Pseudomonadati</taxon>
        <taxon>Pseudomonadota</taxon>
        <taxon>Gammaproteobacteria</taxon>
        <taxon>Lysobacterales</taxon>
        <taxon>Lysobacteraceae</taxon>
        <taxon>Stenotrophomonas</taxon>
        <taxon>Stenotrophomonas maltophilia group</taxon>
    </lineage>
</organism>
<dbReference type="InterPro" id="IPR038231">
    <property type="entry name" value="MepB-like_sf"/>
</dbReference>
<dbReference type="Pfam" id="PF08877">
    <property type="entry name" value="MepB-like"/>
    <property type="match status" value="1"/>
</dbReference>
<dbReference type="AlphaFoldDB" id="A0AA89WQK5"/>
<accession>A0AA89WQK5</accession>
<dbReference type="Gene3D" id="3.40.1350.140">
    <property type="entry name" value="MepB-like"/>
    <property type="match status" value="1"/>
</dbReference>